<dbReference type="PROSITE" id="PS50942">
    <property type="entry name" value="ENTH"/>
    <property type="match status" value="1"/>
</dbReference>
<reference evidence="2" key="1">
    <citation type="submission" date="2022-02" db="EMBL/GenBank/DDBJ databases">
        <authorList>
            <person name="Giguere J D."/>
        </authorList>
    </citation>
    <scope>NUCLEOTIDE SEQUENCE</scope>
    <source>
        <strain evidence="2">CCAP 1055/1</strain>
    </source>
</reference>
<sequence>MIVWESLENQRPAAWRIVFKGLTLLEHLIKNGSERCVDDARNHGHTLRALGQFNYYEGTIDRGQGVREKSKQVIEMLSDDDRIREERQKARK</sequence>
<dbReference type="GO" id="GO:0005768">
    <property type="term" value="C:endosome"/>
    <property type="evidence" value="ECO:0007669"/>
    <property type="project" value="TreeGrafter"/>
</dbReference>
<dbReference type="AlphaFoldDB" id="A0A8J9T609"/>
<dbReference type="EMBL" id="OU594942">
    <property type="protein sequence ID" value="CAG9278109.1"/>
    <property type="molecule type" value="Genomic_DNA"/>
</dbReference>
<dbReference type="GO" id="GO:0005886">
    <property type="term" value="C:plasma membrane"/>
    <property type="evidence" value="ECO:0007669"/>
    <property type="project" value="TreeGrafter"/>
</dbReference>
<dbReference type="GO" id="GO:0006897">
    <property type="term" value="P:endocytosis"/>
    <property type="evidence" value="ECO:0007669"/>
    <property type="project" value="TreeGrafter"/>
</dbReference>
<feature type="non-terminal residue" evidence="2">
    <location>
        <position position="92"/>
    </location>
</feature>
<dbReference type="SUPFAM" id="SSF48464">
    <property type="entry name" value="ENTH/VHS domain"/>
    <property type="match status" value="1"/>
</dbReference>
<dbReference type="GO" id="GO:0030276">
    <property type="term" value="F:clathrin binding"/>
    <property type="evidence" value="ECO:0007669"/>
    <property type="project" value="TreeGrafter"/>
</dbReference>
<dbReference type="Proteomes" id="UP000836788">
    <property type="component" value="Chromosome 1"/>
</dbReference>
<protein>
    <recommendedName>
        <fullName evidence="1">ENTH domain-containing protein</fullName>
    </recommendedName>
</protein>
<dbReference type="GO" id="GO:0030125">
    <property type="term" value="C:clathrin vesicle coat"/>
    <property type="evidence" value="ECO:0007669"/>
    <property type="project" value="TreeGrafter"/>
</dbReference>
<dbReference type="Pfam" id="PF01417">
    <property type="entry name" value="ENTH"/>
    <property type="match status" value="1"/>
</dbReference>
<dbReference type="Gene3D" id="1.25.40.90">
    <property type="match status" value="1"/>
</dbReference>
<feature type="domain" description="ENTH" evidence="1">
    <location>
        <begin position="1"/>
        <end position="87"/>
    </location>
</feature>
<accession>A0A8J9T609</accession>
<dbReference type="PANTHER" id="PTHR12276:SF45">
    <property type="entry name" value="CLATHRIN INTERACTOR 1"/>
    <property type="match status" value="1"/>
</dbReference>
<gene>
    <name evidence="2" type="ORF">PTTT1_LOCUS5880</name>
</gene>
<dbReference type="CDD" id="cd03571">
    <property type="entry name" value="ENTH"/>
    <property type="match status" value="1"/>
</dbReference>
<name>A0A8J9T609_PHATR</name>
<dbReference type="InterPro" id="IPR008942">
    <property type="entry name" value="ENTH_VHS"/>
</dbReference>
<proteinExistence type="predicted"/>
<dbReference type="InterPro" id="IPR013809">
    <property type="entry name" value="ENTH"/>
</dbReference>
<organism evidence="2">
    <name type="scientific">Phaeodactylum tricornutum</name>
    <name type="common">Diatom</name>
    <dbReference type="NCBI Taxonomy" id="2850"/>
    <lineage>
        <taxon>Eukaryota</taxon>
        <taxon>Sar</taxon>
        <taxon>Stramenopiles</taxon>
        <taxon>Ochrophyta</taxon>
        <taxon>Bacillariophyta</taxon>
        <taxon>Bacillariophyceae</taxon>
        <taxon>Bacillariophycidae</taxon>
        <taxon>Naviculales</taxon>
        <taxon>Phaeodactylaceae</taxon>
        <taxon>Phaeodactylum</taxon>
    </lineage>
</organism>
<dbReference type="GO" id="GO:0005543">
    <property type="term" value="F:phospholipid binding"/>
    <property type="evidence" value="ECO:0007669"/>
    <property type="project" value="TreeGrafter"/>
</dbReference>
<dbReference type="PANTHER" id="PTHR12276">
    <property type="entry name" value="EPSIN/ENT-RELATED"/>
    <property type="match status" value="1"/>
</dbReference>
<dbReference type="SMART" id="SM00273">
    <property type="entry name" value="ENTH"/>
    <property type="match status" value="1"/>
</dbReference>
<evidence type="ECO:0000259" key="1">
    <source>
        <dbReference type="PROSITE" id="PS50942"/>
    </source>
</evidence>
<evidence type="ECO:0000313" key="2">
    <source>
        <dbReference type="EMBL" id="CAG9278109.1"/>
    </source>
</evidence>